<keyword evidence="2" id="KW-1133">Transmembrane helix</keyword>
<reference evidence="3" key="1">
    <citation type="submission" date="2023-06" db="EMBL/GenBank/DDBJ databases">
        <title>Genome-scale phylogeny and comparative genomics of the fungal order Sordariales.</title>
        <authorList>
            <consortium name="Lawrence Berkeley National Laboratory"/>
            <person name="Hensen N."/>
            <person name="Bonometti L."/>
            <person name="Westerberg I."/>
            <person name="Brannstrom I.O."/>
            <person name="Guillou S."/>
            <person name="Cros-Aarteil S."/>
            <person name="Calhoun S."/>
            <person name="Haridas S."/>
            <person name="Kuo A."/>
            <person name="Mondo S."/>
            <person name="Pangilinan J."/>
            <person name="Riley R."/>
            <person name="Labutti K."/>
            <person name="Andreopoulos B."/>
            <person name="Lipzen A."/>
            <person name="Chen C."/>
            <person name="Yanf M."/>
            <person name="Daum C."/>
            <person name="Ng V."/>
            <person name="Clum A."/>
            <person name="Steindorff A."/>
            <person name="Ohm R."/>
            <person name="Martin F."/>
            <person name="Silar P."/>
            <person name="Natvig D."/>
            <person name="Lalanne C."/>
            <person name="Gautier V."/>
            <person name="Ament-Velasquez S.L."/>
            <person name="Kruys A."/>
            <person name="Hutchinson M.I."/>
            <person name="Powell A.J."/>
            <person name="Barry K."/>
            <person name="Miller A.N."/>
            <person name="Grigoriev I.V."/>
            <person name="Debuchy R."/>
            <person name="Gladieux P."/>
            <person name="Thoren M.H."/>
            <person name="Johannesson H."/>
        </authorList>
    </citation>
    <scope>NUCLEOTIDE SEQUENCE</scope>
    <source>
        <strain evidence="3">CBS 307.81</strain>
    </source>
</reference>
<evidence type="ECO:0000256" key="1">
    <source>
        <dbReference type="SAM" id="MobiDB-lite"/>
    </source>
</evidence>
<feature type="transmembrane region" description="Helical" evidence="2">
    <location>
        <begin position="12"/>
        <end position="38"/>
    </location>
</feature>
<organism evidence="3 4">
    <name type="scientific">Cercophora samala</name>
    <dbReference type="NCBI Taxonomy" id="330535"/>
    <lineage>
        <taxon>Eukaryota</taxon>
        <taxon>Fungi</taxon>
        <taxon>Dikarya</taxon>
        <taxon>Ascomycota</taxon>
        <taxon>Pezizomycotina</taxon>
        <taxon>Sordariomycetes</taxon>
        <taxon>Sordariomycetidae</taxon>
        <taxon>Sordariales</taxon>
        <taxon>Lasiosphaeriaceae</taxon>
        <taxon>Cercophora</taxon>
    </lineage>
</organism>
<protein>
    <submittedName>
        <fullName evidence="3">Uncharacterized protein</fullName>
    </submittedName>
</protein>
<keyword evidence="2" id="KW-0472">Membrane</keyword>
<evidence type="ECO:0000313" key="4">
    <source>
        <dbReference type="Proteomes" id="UP001174997"/>
    </source>
</evidence>
<evidence type="ECO:0000313" key="3">
    <source>
        <dbReference type="EMBL" id="KAK0670038.1"/>
    </source>
</evidence>
<accession>A0AA39ZFH1</accession>
<feature type="region of interest" description="Disordered" evidence="1">
    <location>
        <begin position="500"/>
        <end position="538"/>
    </location>
</feature>
<comment type="caution">
    <text evidence="3">The sequence shown here is derived from an EMBL/GenBank/DDBJ whole genome shotgun (WGS) entry which is preliminary data.</text>
</comment>
<sequence>MGSENTEETTIGIAALVAAVAALLFAVVQTFAALAQYISVSSRCSRRVTGVFDLTAGFWFHLSSLSWNPQYRMPVLTMPGLRSEMVVSMERDPSNVEFKPGKNYDKKRNGYVDYGVLRVVAGSDDSRVHKEVSILPTVIRSVFAVAWTPIGIVLSSITTIFCFPPAFACSCACTGCCGMNPPDEEEDEKRDGFDWCRRKRSREICLDLLTPLTFAWKWAIKYKSDMAVSNHGSSPGLEAAAWSQFLVNYQAAWWGYANIRWEWRLATMIPSDIYGATIETTMADVKLLAALSGMSPSSSPGVIARTKCGEMLTKSQHMVLGTVVYCRSRRENIAPKITMNVPVKQSIWLHCQLEMQNHLQKSRSLAPSTESNQHRITTILSRPRTEYDAQLPLSLGNLSFIFTTETFLSLSNGLHAVDSGWKTETVRLFLGPLGQGLGSCSCLACCNDWAASHPPYDLKFTSHQAPPTTNTTTNNQPITLPIGNNHITTLFTHPSNHILSSSPPPALSHQADLKTYPPATSGPQPRQETLTPGHWTLQPGAKVTKSTRIVGPIGCYLTSTPNHNRTSSLRGSLGPEFELQTRRVCVDFRFSAREKNCTSTLCKCPGGPATIARAVNVTGSFEEAMAIAAVNTDFLSRVGRGVLERAGREVAGWVCARDQADGGLRGEVTGCIKGALEGDGEEGVAAEGSVELVKVVMANTEVVLRGVRRGLGVGDGWVGVDGEGEIIWEDDFGGVVLGA</sequence>
<dbReference type="EMBL" id="JAULSY010000036">
    <property type="protein sequence ID" value="KAK0670038.1"/>
    <property type="molecule type" value="Genomic_DNA"/>
</dbReference>
<dbReference type="AlphaFoldDB" id="A0AA39ZFH1"/>
<gene>
    <name evidence="3" type="ORF">QBC41DRAFT_390557</name>
</gene>
<keyword evidence="2" id="KW-0812">Transmembrane</keyword>
<name>A0AA39ZFH1_9PEZI</name>
<evidence type="ECO:0000256" key="2">
    <source>
        <dbReference type="SAM" id="Phobius"/>
    </source>
</evidence>
<dbReference type="Proteomes" id="UP001174997">
    <property type="component" value="Unassembled WGS sequence"/>
</dbReference>
<feature type="compositionally biased region" description="Polar residues" evidence="1">
    <location>
        <begin position="521"/>
        <end position="530"/>
    </location>
</feature>
<proteinExistence type="predicted"/>
<keyword evidence="4" id="KW-1185">Reference proteome</keyword>